<organism evidence="4 5">
    <name type="scientific">Stachybotrys elegans</name>
    <dbReference type="NCBI Taxonomy" id="80388"/>
    <lineage>
        <taxon>Eukaryota</taxon>
        <taxon>Fungi</taxon>
        <taxon>Dikarya</taxon>
        <taxon>Ascomycota</taxon>
        <taxon>Pezizomycotina</taxon>
        <taxon>Sordariomycetes</taxon>
        <taxon>Hypocreomycetidae</taxon>
        <taxon>Hypocreales</taxon>
        <taxon>Stachybotryaceae</taxon>
        <taxon>Stachybotrys</taxon>
    </lineage>
</organism>
<dbReference type="GO" id="GO:0008270">
    <property type="term" value="F:zinc ion binding"/>
    <property type="evidence" value="ECO:0007669"/>
    <property type="project" value="InterPro"/>
</dbReference>
<dbReference type="PANTHER" id="PTHR47784:SF5">
    <property type="entry name" value="STEROL UPTAKE CONTROL PROTEIN 2"/>
    <property type="match status" value="1"/>
</dbReference>
<keyword evidence="5" id="KW-1185">Reference proteome</keyword>
<dbReference type="OrthoDB" id="5419315at2759"/>
<dbReference type="Pfam" id="PF00172">
    <property type="entry name" value="Zn_clus"/>
    <property type="match status" value="1"/>
</dbReference>
<dbReference type="PROSITE" id="PS00463">
    <property type="entry name" value="ZN2_CY6_FUNGAL_1"/>
    <property type="match status" value="1"/>
</dbReference>
<feature type="region of interest" description="Disordered" evidence="2">
    <location>
        <begin position="82"/>
        <end position="129"/>
    </location>
</feature>
<evidence type="ECO:0000256" key="1">
    <source>
        <dbReference type="ARBA" id="ARBA00023242"/>
    </source>
</evidence>
<dbReference type="Gene3D" id="4.10.240.10">
    <property type="entry name" value="Zn(2)-C6 fungal-type DNA-binding domain"/>
    <property type="match status" value="1"/>
</dbReference>
<dbReference type="SUPFAM" id="SSF57701">
    <property type="entry name" value="Zn2/Cys6 DNA-binding domain"/>
    <property type="match status" value="1"/>
</dbReference>
<dbReference type="Proteomes" id="UP000813444">
    <property type="component" value="Unassembled WGS sequence"/>
</dbReference>
<dbReference type="PANTHER" id="PTHR47784">
    <property type="entry name" value="STEROL UPTAKE CONTROL PROTEIN 2"/>
    <property type="match status" value="1"/>
</dbReference>
<evidence type="ECO:0000313" key="5">
    <source>
        <dbReference type="Proteomes" id="UP000813444"/>
    </source>
</evidence>
<proteinExistence type="predicted"/>
<gene>
    <name evidence="4" type="ORF">B0I35DRAFT_438806</name>
</gene>
<reference evidence="4" key="1">
    <citation type="journal article" date="2021" name="Nat. Commun.">
        <title>Genetic determinants of endophytism in the Arabidopsis root mycobiome.</title>
        <authorList>
            <person name="Mesny F."/>
            <person name="Miyauchi S."/>
            <person name="Thiergart T."/>
            <person name="Pickel B."/>
            <person name="Atanasova L."/>
            <person name="Karlsson M."/>
            <person name="Huettel B."/>
            <person name="Barry K.W."/>
            <person name="Haridas S."/>
            <person name="Chen C."/>
            <person name="Bauer D."/>
            <person name="Andreopoulos W."/>
            <person name="Pangilinan J."/>
            <person name="LaButti K."/>
            <person name="Riley R."/>
            <person name="Lipzen A."/>
            <person name="Clum A."/>
            <person name="Drula E."/>
            <person name="Henrissat B."/>
            <person name="Kohler A."/>
            <person name="Grigoriev I.V."/>
            <person name="Martin F.M."/>
            <person name="Hacquard S."/>
        </authorList>
    </citation>
    <scope>NUCLEOTIDE SEQUENCE</scope>
    <source>
        <strain evidence="4">MPI-CAGE-CH-0235</strain>
    </source>
</reference>
<dbReference type="InterPro" id="IPR001138">
    <property type="entry name" value="Zn2Cys6_DnaBD"/>
</dbReference>
<evidence type="ECO:0000313" key="4">
    <source>
        <dbReference type="EMBL" id="KAH7311742.1"/>
    </source>
</evidence>
<evidence type="ECO:0000259" key="3">
    <source>
        <dbReference type="PROSITE" id="PS50048"/>
    </source>
</evidence>
<dbReference type="CDD" id="cd00067">
    <property type="entry name" value="GAL4"/>
    <property type="match status" value="1"/>
</dbReference>
<dbReference type="EMBL" id="JAGPNK010000011">
    <property type="protein sequence ID" value="KAH7311742.1"/>
    <property type="molecule type" value="Genomic_DNA"/>
</dbReference>
<feature type="domain" description="Zn(2)-C6 fungal-type" evidence="3">
    <location>
        <begin position="48"/>
        <end position="78"/>
    </location>
</feature>
<keyword evidence="1" id="KW-0539">Nucleus</keyword>
<feature type="compositionally biased region" description="Low complexity" evidence="2">
    <location>
        <begin position="113"/>
        <end position="127"/>
    </location>
</feature>
<dbReference type="InterPro" id="IPR036864">
    <property type="entry name" value="Zn2-C6_fun-type_DNA-bd_sf"/>
</dbReference>
<sequence>MASPFDLGQMMDQQLQDVPFQTDFSLILSDGLGVPYRSKRPHKKSRAGCKNCKARKVKCSEDQPACRSCRLRKEQCIYPTPDSLAATSSRSSKPSSKLATKRSSPMPGFHTFSSSDNGSSASSPSSSPAIIQEPSFTPAGLGDSEVKLMWFYSTVSCSSFSVLGFKARDQLAERVLKGAVVQHAFQHPFLMDTIFALTSLHMECLGVGGSKRQALAYRDRSYHGYRQAIEKADPKSYPALLANSLLLTCAASEAFRDPEAPDLYILDWMMVWRGIGAMLIMSTGLPDGRGVHSVIDGSVQPLFTRAVVDWEEAILGIPSHLLAMVTSIPPDDPDYLEMDTYMQALACLGMLYQRLTPDFGGVMNLRIITWLTFLSRPFIPLALQKRPRALIILAHYAVFCKLINGGWWTEGIGTRTINDICKHLGAEWYPYLTLPTMAIHADNIEKLCRLILNDPSWTQPLFDRSEEAVLVGGLYLPPNTKMPPDDMGGVCAEYPD</sequence>
<dbReference type="PROSITE" id="PS50048">
    <property type="entry name" value="ZN2_CY6_FUNGAL_2"/>
    <property type="match status" value="1"/>
</dbReference>
<comment type="caution">
    <text evidence="4">The sequence shown here is derived from an EMBL/GenBank/DDBJ whole genome shotgun (WGS) entry which is preliminary data.</text>
</comment>
<protein>
    <recommendedName>
        <fullName evidence="3">Zn(2)-C6 fungal-type domain-containing protein</fullName>
    </recommendedName>
</protein>
<dbReference type="GO" id="GO:0001228">
    <property type="term" value="F:DNA-binding transcription activator activity, RNA polymerase II-specific"/>
    <property type="evidence" value="ECO:0007669"/>
    <property type="project" value="TreeGrafter"/>
</dbReference>
<dbReference type="SMART" id="SM00066">
    <property type="entry name" value="GAL4"/>
    <property type="match status" value="1"/>
</dbReference>
<evidence type="ECO:0000256" key="2">
    <source>
        <dbReference type="SAM" id="MobiDB-lite"/>
    </source>
</evidence>
<accession>A0A8K0WPZ1</accession>
<dbReference type="InterPro" id="IPR053157">
    <property type="entry name" value="Sterol_Uptake_Regulator"/>
</dbReference>
<feature type="compositionally biased region" description="Low complexity" evidence="2">
    <location>
        <begin position="83"/>
        <end position="98"/>
    </location>
</feature>
<name>A0A8K0WPZ1_9HYPO</name>
<dbReference type="AlphaFoldDB" id="A0A8K0WPZ1"/>